<feature type="signal peptide" evidence="1">
    <location>
        <begin position="1"/>
        <end position="31"/>
    </location>
</feature>
<accession>A0A9D2NNJ1</accession>
<protein>
    <submittedName>
        <fullName evidence="2">Uncharacterized protein</fullName>
    </submittedName>
</protein>
<reference evidence="2" key="2">
    <citation type="submission" date="2021-04" db="EMBL/GenBank/DDBJ databases">
        <authorList>
            <person name="Gilroy R."/>
        </authorList>
    </citation>
    <scope>NUCLEOTIDE SEQUENCE</scope>
    <source>
        <strain evidence="2">ChiW19-954</strain>
    </source>
</reference>
<evidence type="ECO:0000313" key="3">
    <source>
        <dbReference type="Proteomes" id="UP000823890"/>
    </source>
</evidence>
<gene>
    <name evidence="2" type="ORF">H9758_04840</name>
</gene>
<feature type="chain" id="PRO_5038855005" evidence="1">
    <location>
        <begin position="32"/>
        <end position="275"/>
    </location>
</feature>
<dbReference type="EMBL" id="DWWO01000063">
    <property type="protein sequence ID" value="HJC33903.1"/>
    <property type="molecule type" value="Genomic_DNA"/>
</dbReference>
<name>A0A9D2NNJ1_9FIRM</name>
<evidence type="ECO:0000313" key="2">
    <source>
        <dbReference type="EMBL" id="HJC33903.1"/>
    </source>
</evidence>
<dbReference type="AlphaFoldDB" id="A0A9D2NNJ1"/>
<reference evidence="2" key="1">
    <citation type="journal article" date="2021" name="PeerJ">
        <title>Extensive microbial diversity within the chicken gut microbiome revealed by metagenomics and culture.</title>
        <authorList>
            <person name="Gilroy R."/>
            <person name="Ravi A."/>
            <person name="Getino M."/>
            <person name="Pursley I."/>
            <person name="Horton D.L."/>
            <person name="Alikhan N.F."/>
            <person name="Baker D."/>
            <person name="Gharbi K."/>
            <person name="Hall N."/>
            <person name="Watson M."/>
            <person name="Adriaenssens E.M."/>
            <person name="Foster-Nyarko E."/>
            <person name="Jarju S."/>
            <person name="Secka A."/>
            <person name="Antonio M."/>
            <person name="Oren A."/>
            <person name="Chaudhuri R.R."/>
            <person name="La Ragione R."/>
            <person name="Hildebrand F."/>
            <person name="Pallen M.J."/>
        </authorList>
    </citation>
    <scope>NUCLEOTIDE SEQUENCE</scope>
    <source>
        <strain evidence="2">ChiW19-954</strain>
    </source>
</reference>
<dbReference type="Proteomes" id="UP000823890">
    <property type="component" value="Unassembled WGS sequence"/>
</dbReference>
<proteinExistence type="predicted"/>
<sequence length="275" mass="30858">MGIRRKTFWKRTFAVFLASACLWSAAGCAGAGTGMDREDEEVSTELTQRQRELLEEMGLPADYDKLTDTQKNAVTSIEAMLSYLESKYQEKFCYLSYAEAGTLEKEHLEAYPASGTPSDVVTVYRTYEDGEYHYEDDYANIGVRPLYESRVREFAVQSFPESGIKVFSDIRNLGQGTDGQSVTEENVLHTVSAVTYIFISESVCTEAQFRDFTEECVQWMESQCRGVAAQICLRLTDAAQWELIDAAGYEDKLREDIFAAEAECAVSASGKVTVY</sequence>
<dbReference type="PROSITE" id="PS51257">
    <property type="entry name" value="PROKAR_LIPOPROTEIN"/>
    <property type="match status" value="1"/>
</dbReference>
<organism evidence="2 3">
    <name type="scientific">Candidatus Mediterraneibacter faecipullorum</name>
    <dbReference type="NCBI Taxonomy" id="2838670"/>
    <lineage>
        <taxon>Bacteria</taxon>
        <taxon>Bacillati</taxon>
        <taxon>Bacillota</taxon>
        <taxon>Clostridia</taxon>
        <taxon>Lachnospirales</taxon>
        <taxon>Lachnospiraceae</taxon>
        <taxon>Mediterraneibacter</taxon>
    </lineage>
</organism>
<comment type="caution">
    <text evidence="2">The sequence shown here is derived from an EMBL/GenBank/DDBJ whole genome shotgun (WGS) entry which is preliminary data.</text>
</comment>
<keyword evidence="1" id="KW-0732">Signal</keyword>
<evidence type="ECO:0000256" key="1">
    <source>
        <dbReference type="SAM" id="SignalP"/>
    </source>
</evidence>